<comment type="caution">
    <text evidence="2">The sequence shown here is derived from an EMBL/GenBank/DDBJ whole genome shotgun (WGS) entry which is preliminary data.</text>
</comment>
<protein>
    <submittedName>
        <fullName evidence="2">Outer membrane protein assembly factor BamE</fullName>
    </submittedName>
</protein>
<dbReference type="InterPro" id="IPR037873">
    <property type="entry name" value="BamE-like"/>
</dbReference>
<organism evidence="2 3">
    <name type="scientific">Funiculus sociatus GB2-A5</name>
    <dbReference type="NCBI Taxonomy" id="2933946"/>
    <lineage>
        <taxon>Bacteria</taxon>
        <taxon>Bacillati</taxon>
        <taxon>Cyanobacteriota</taxon>
        <taxon>Cyanophyceae</taxon>
        <taxon>Coleofasciculales</taxon>
        <taxon>Coleofasciculaceae</taxon>
        <taxon>Funiculus</taxon>
    </lineage>
</organism>
<reference evidence="2 3" key="1">
    <citation type="submission" date="2022-04" db="EMBL/GenBank/DDBJ databases">
        <title>Positive selection, recombination, and allopatry shape intraspecific diversity of widespread and dominant cyanobacteria.</title>
        <authorList>
            <person name="Wei J."/>
            <person name="Shu W."/>
            <person name="Hu C."/>
        </authorList>
    </citation>
    <scope>NUCLEOTIDE SEQUENCE [LARGE SCALE GENOMIC DNA]</scope>
    <source>
        <strain evidence="2 3">GB2-A5</strain>
    </source>
</reference>
<sequence>MKVINGIALLFVGLTPFIWLTCFTESDFSLNPFIDTIVPPGFTEAKFASIKVGMSKDEVLKILPPPTSSTSTYCYIFRPDKKHNCWYYGNDGAALLGDFAWINFEIAFDKEGKVIKTNRYVNAD</sequence>
<proteinExistence type="predicted"/>
<dbReference type="RefSeq" id="WP_190424022.1">
    <property type="nucleotide sequence ID" value="NZ_JAMPKK010000013.1"/>
</dbReference>
<gene>
    <name evidence="2" type="ORF">NDI37_08090</name>
</gene>
<accession>A0ABV0JLW9</accession>
<dbReference type="Proteomes" id="UP001442494">
    <property type="component" value="Unassembled WGS sequence"/>
</dbReference>
<evidence type="ECO:0000313" key="2">
    <source>
        <dbReference type="EMBL" id="MEP0864428.1"/>
    </source>
</evidence>
<dbReference type="EMBL" id="JAMPKK010000013">
    <property type="protein sequence ID" value="MEP0864428.1"/>
    <property type="molecule type" value="Genomic_DNA"/>
</dbReference>
<evidence type="ECO:0000256" key="1">
    <source>
        <dbReference type="ARBA" id="ARBA00022729"/>
    </source>
</evidence>
<keyword evidence="3" id="KW-1185">Reference proteome</keyword>
<dbReference type="Gene3D" id="3.30.1450.10">
    <property type="match status" value="1"/>
</dbReference>
<name>A0ABV0JLW9_9CYAN</name>
<evidence type="ECO:0000313" key="3">
    <source>
        <dbReference type="Proteomes" id="UP001442494"/>
    </source>
</evidence>
<keyword evidence="1" id="KW-0732">Signal</keyword>